<feature type="domain" description="Glycosyl transferase family 1" evidence="1">
    <location>
        <begin position="187"/>
        <end position="320"/>
    </location>
</feature>
<dbReference type="AlphaFoldDB" id="A0A6L6IWQ2"/>
<evidence type="ECO:0000259" key="1">
    <source>
        <dbReference type="Pfam" id="PF00534"/>
    </source>
</evidence>
<comment type="caution">
    <text evidence="3">The sequence shown here is derived from an EMBL/GenBank/DDBJ whole genome shotgun (WGS) entry which is preliminary data.</text>
</comment>
<proteinExistence type="predicted"/>
<dbReference type="Pfam" id="PF00534">
    <property type="entry name" value="Glycos_transf_1"/>
    <property type="match status" value="1"/>
</dbReference>
<dbReference type="Gene3D" id="3.40.50.2000">
    <property type="entry name" value="Glycogen Phosphorylase B"/>
    <property type="match status" value="2"/>
</dbReference>
<evidence type="ECO:0000313" key="4">
    <source>
        <dbReference type="Proteomes" id="UP000478740"/>
    </source>
</evidence>
<gene>
    <name evidence="3" type="ORF">GL284_07255</name>
</gene>
<evidence type="ECO:0000313" key="3">
    <source>
        <dbReference type="EMBL" id="MTH64061.1"/>
    </source>
</evidence>
<dbReference type="GO" id="GO:0016757">
    <property type="term" value="F:glycosyltransferase activity"/>
    <property type="evidence" value="ECO:0007669"/>
    <property type="project" value="InterPro"/>
</dbReference>
<feature type="domain" description="Glycosyltransferase subfamily 4-like N-terminal" evidence="2">
    <location>
        <begin position="18"/>
        <end position="174"/>
    </location>
</feature>
<dbReference type="EMBL" id="WMII01000005">
    <property type="protein sequence ID" value="MTH64061.1"/>
    <property type="molecule type" value="Genomic_DNA"/>
</dbReference>
<evidence type="ECO:0000259" key="2">
    <source>
        <dbReference type="Pfam" id="PF13439"/>
    </source>
</evidence>
<dbReference type="Proteomes" id="UP000478740">
    <property type="component" value="Unassembled WGS sequence"/>
</dbReference>
<dbReference type="PANTHER" id="PTHR12526:SF595">
    <property type="entry name" value="BLL5217 PROTEIN"/>
    <property type="match status" value="1"/>
</dbReference>
<dbReference type="PANTHER" id="PTHR12526">
    <property type="entry name" value="GLYCOSYLTRANSFERASE"/>
    <property type="match status" value="1"/>
</dbReference>
<reference evidence="3 4" key="1">
    <citation type="submission" date="2019-11" db="EMBL/GenBank/DDBJ databases">
        <authorList>
            <person name="Dong K."/>
        </authorList>
    </citation>
    <scope>NUCLEOTIDE SEQUENCE [LARGE SCALE GENOMIC DNA]</scope>
    <source>
        <strain evidence="3 4">DK608</strain>
    </source>
</reference>
<protein>
    <submittedName>
        <fullName evidence="3">Glycosyltransferase</fullName>
    </submittedName>
</protein>
<name>A0A6L6IWQ2_9RHOB</name>
<accession>A0A6L6IWQ2</accession>
<sequence>MRIAVIGHLRHPITRPFMGGMEAHTWHLVRGLQARGHEVVLFASGDSDPGLPLHPVIPRHYDLDYPWHDFRGTQRLNALLSVWHEAMMRDILAGGFDIIHNNGLHALPLQTAAWQRVAMLTSLHVPPFHTLRKAVQDCVAPWSLVTACTGRHLADYWPAPPPQAHVQSNGIDLADWPFRAAGNGQAVWAGRITPNKGPHLAIAAARLAGIPLTLFGAIEDESYFRDQIRPVLSGGIRYAGHLESHDLAQQIGRASVALFTPLWDEPFGLAAIEAMACGLPVAAIRNGAVDEVIGEAGAYAAPDAPDLARALAQAIARAVKIPRHIPRARVERLFSLDRMLDGYQALYHDAMAGRAANAA</sequence>
<dbReference type="SUPFAM" id="SSF53756">
    <property type="entry name" value="UDP-Glycosyltransferase/glycogen phosphorylase"/>
    <property type="match status" value="1"/>
</dbReference>
<dbReference type="InterPro" id="IPR001296">
    <property type="entry name" value="Glyco_trans_1"/>
</dbReference>
<dbReference type="Pfam" id="PF13439">
    <property type="entry name" value="Glyco_transf_4"/>
    <property type="match status" value="1"/>
</dbReference>
<dbReference type="InterPro" id="IPR028098">
    <property type="entry name" value="Glyco_trans_4-like_N"/>
</dbReference>
<keyword evidence="4" id="KW-1185">Reference proteome</keyword>
<organism evidence="3 4">
    <name type="scientific">Paracoccus shanxieyensis</name>
    <dbReference type="NCBI Taxonomy" id="2675752"/>
    <lineage>
        <taxon>Bacteria</taxon>
        <taxon>Pseudomonadati</taxon>
        <taxon>Pseudomonadota</taxon>
        <taxon>Alphaproteobacteria</taxon>
        <taxon>Rhodobacterales</taxon>
        <taxon>Paracoccaceae</taxon>
        <taxon>Paracoccus</taxon>
    </lineage>
</organism>